<accession>A0A6U3BAK8</accession>
<dbReference type="EMBL" id="HBHT01022202">
    <property type="protein sequence ID" value="CAD9972213.1"/>
    <property type="molecule type" value="Transcribed_RNA"/>
</dbReference>
<feature type="region of interest" description="Disordered" evidence="1">
    <location>
        <begin position="104"/>
        <end position="123"/>
    </location>
</feature>
<proteinExistence type="predicted"/>
<name>A0A6U3BAK8_9STRA</name>
<organism evidence="3">
    <name type="scientific">Entomoneis paludosa</name>
    <dbReference type="NCBI Taxonomy" id="265537"/>
    <lineage>
        <taxon>Eukaryota</taxon>
        <taxon>Sar</taxon>
        <taxon>Stramenopiles</taxon>
        <taxon>Ochrophyta</taxon>
        <taxon>Bacillariophyta</taxon>
        <taxon>Bacillariophyceae</taxon>
        <taxon>Bacillariophycidae</taxon>
        <taxon>Entomoneidaceae</taxon>
        <taxon>Entomoneis</taxon>
    </lineage>
</organism>
<reference evidence="3" key="1">
    <citation type="submission" date="2021-01" db="EMBL/GenBank/DDBJ databases">
        <authorList>
            <person name="Corre E."/>
            <person name="Pelletier E."/>
            <person name="Niang G."/>
            <person name="Scheremetjew M."/>
            <person name="Finn R."/>
            <person name="Kale V."/>
            <person name="Holt S."/>
            <person name="Cochrane G."/>
            <person name="Meng A."/>
            <person name="Brown T."/>
            <person name="Cohen L."/>
        </authorList>
    </citation>
    <scope>NUCLEOTIDE SEQUENCE</scope>
    <source>
        <strain evidence="3">CCMP125</strain>
    </source>
</reference>
<evidence type="ECO:0000256" key="1">
    <source>
        <dbReference type="SAM" id="MobiDB-lite"/>
    </source>
</evidence>
<gene>
    <name evidence="2" type="ORF">APAL1065_LOCUS14884</name>
    <name evidence="3" type="ORF">APAL1065_LOCUS14893</name>
</gene>
<dbReference type="EMBL" id="HBHT01022213">
    <property type="protein sequence ID" value="CAD9972232.1"/>
    <property type="molecule type" value="Transcribed_RNA"/>
</dbReference>
<evidence type="ECO:0000313" key="2">
    <source>
        <dbReference type="EMBL" id="CAD9972213.1"/>
    </source>
</evidence>
<evidence type="ECO:0000313" key="3">
    <source>
        <dbReference type="EMBL" id="CAD9972232.1"/>
    </source>
</evidence>
<sequence>MGGIHYISVPQIWTLDNQHAFGCQFNQVVGLLLPKYKKHLVENTGKKDNAQLPVTSSVRRVLSLLWVNRLSKEAMHVWHQLPDECILLVIQMCRSDWFRDSPDIIRQKRRPHQNPKRYPGAPM</sequence>
<protein>
    <submittedName>
        <fullName evidence="3">Uncharacterized protein</fullName>
    </submittedName>
</protein>
<dbReference type="AlphaFoldDB" id="A0A6U3BAK8"/>